<keyword evidence="3 8" id="KW-0479">Metal-binding</keyword>
<evidence type="ECO:0000256" key="3">
    <source>
        <dbReference type="ARBA" id="ARBA00022723"/>
    </source>
</evidence>
<organism evidence="10 11">
    <name type="scientific">Chromobacterium haemolyticum</name>
    <dbReference type="NCBI Taxonomy" id="394935"/>
    <lineage>
        <taxon>Bacteria</taxon>
        <taxon>Pseudomonadati</taxon>
        <taxon>Pseudomonadota</taxon>
        <taxon>Betaproteobacteria</taxon>
        <taxon>Neisseriales</taxon>
        <taxon>Chromobacteriaceae</taxon>
        <taxon>Chromobacterium</taxon>
    </lineage>
</organism>
<feature type="binding site" evidence="8">
    <location>
        <begin position="8"/>
        <end position="10"/>
    </location>
    <ligand>
        <name>GTP</name>
        <dbReference type="ChEBI" id="CHEBI:37565"/>
    </ligand>
</feature>
<evidence type="ECO:0000313" key="11">
    <source>
        <dbReference type="Proteomes" id="UP000192721"/>
    </source>
</evidence>
<dbReference type="InterPro" id="IPR013482">
    <property type="entry name" value="Molybde_CF_guanTrfase"/>
</dbReference>
<evidence type="ECO:0000256" key="7">
    <source>
        <dbReference type="ARBA" id="ARBA00023150"/>
    </source>
</evidence>
<sequence length="194" mass="20169">MSHQALILAGGRATRMGGVDKGLAMLSGQPLLAHALAALAAQTPLAQRVWISANRNLDAYASFGCPLLPDSLPDYPGPLAGVLAALERDDGAVWLVMPCDAVRLPADFSRRLLAEVAAGRQAASARDREGWHPSLLALGPGLRAGLAAYLAGGGRSIRGWLAGLDHVEVAFDHLFPNLNTADALAALEAKPGEN</sequence>
<dbReference type="NCBIfam" id="TIGR02665">
    <property type="entry name" value="molyb_mobA"/>
    <property type="match status" value="1"/>
</dbReference>
<evidence type="ECO:0000256" key="5">
    <source>
        <dbReference type="ARBA" id="ARBA00022842"/>
    </source>
</evidence>
<evidence type="ECO:0000256" key="8">
    <source>
        <dbReference type="HAMAP-Rule" id="MF_00316"/>
    </source>
</evidence>
<dbReference type="EMBL" id="MUKV01000021">
    <property type="protein sequence ID" value="OQS36863.1"/>
    <property type="molecule type" value="Genomic_DNA"/>
</dbReference>
<dbReference type="EC" id="2.7.7.77" evidence="8"/>
<comment type="subunit">
    <text evidence="8">Monomer.</text>
</comment>
<dbReference type="AlphaFoldDB" id="A0A1W0CQC9"/>
<dbReference type="SUPFAM" id="SSF53448">
    <property type="entry name" value="Nucleotide-diphospho-sugar transferases"/>
    <property type="match status" value="1"/>
</dbReference>
<comment type="cofactor">
    <cofactor evidence="8">
        <name>Mg(2+)</name>
        <dbReference type="ChEBI" id="CHEBI:18420"/>
    </cofactor>
</comment>
<dbReference type="Pfam" id="PF12804">
    <property type="entry name" value="NTP_transf_3"/>
    <property type="match status" value="1"/>
</dbReference>
<feature type="binding site" evidence="8">
    <location>
        <position position="100"/>
    </location>
    <ligand>
        <name>Mg(2+)</name>
        <dbReference type="ChEBI" id="CHEBI:18420"/>
    </ligand>
</feature>
<evidence type="ECO:0000256" key="1">
    <source>
        <dbReference type="ARBA" id="ARBA00022490"/>
    </source>
</evidence>
<comment type="subcellular location">
    <subcellularLocation>
        <location evidence="8">Cytoplasm</location>
    </subcellularLocation>
</comment>
<dbReference type="GO" id="GO:0046872">
    <property type="term" value="F:metal ion binding"/>
    <property type="evidence" value="ECO:0007669"/>
    <property type="project" value="UniProtKB-KW"/>
</dbReference>
<comment type="caution">
    <text evidence="10">The sequence shown here is derived from an EMBL/GenBank/DDBJ whole genome shotgun (WGS) entry which is preliminary data.</text>
</comment>
<reference evidence="10 11" key="1">
    <citation type="submission" date="2017-02" db="EMBL/GenBank/DDBJ databases">
        <title>Chromobacterium haemolyticum H5244.</title>
        <authorList>
            <person name="Gulvik C.A."/>
        </authorList>
    </citation>
    <scope>NUCLEOTIDE SEQUENCE [LARGE SCALE GENOMIC DNA]</scope>
    <source>
        <strain evidence="10 11">H5244</strain>
    </source>
</reference>
<dbReference type="InterPro" id="IPR029044">
    <property type="entry name" value="Nucleotide-diphossugar_trans"/>
</dbReference>
<gene>
    <name evidence="8" type="primary">mobA</name>
    <name evidence="10" type="ORF">B0T45_15310</name>
</gene>
<evidence type="ECO:0000259" key="9">
    <source>
        <dbReference type="Pfam" id="PF12804"/>
    </source>
</evidence>
<keyword evidence="6 8" id="KW-0342">GTP-binding</keyword>
<comment type="similarity">
    <text evidence="8">Belongs to the MobA family.</text>
</comment>
<evidence type="ECO:0000256" key="4">
    <source>
        <dbReference type="ARBA" id="ARBA00022741"/>
    </source>
</evidence>
<dbReference type="HAMAP" id="MF_00316">
    <property type="entry name" value="MobA"/>
    <property type="match status" value="1"/>
</dbReference>
<feature type="binding site" evidence="8">
    <location>
        <position position="100"/>
    </location>
    <ligand>
        <name>GTP</name>
        <dbReference type="ChEBI" id="CHEBI:37565"/>
    </ligand>
</feature>
<dbReference type="PANTHER" id="PTHR19136">
    <property type="entry name" value="MOLYBDENUM COFACTOR GUANYLYLTRANSFERASE"/>
    <property type="match status" value="1"/>
</dbReference>
<evidence type="ECO:0000313" key="10">
    <source>
        <dbReference type="EMBL" id="OQS36863.1"/>
    </source>
</evidence>
<comment type="function">
    <text evidence="8">Transfers a GMP moiety from GTP to Mo-molybdopterin (Mo-MPT) cofactor (Moco or molybdenum cofactor) to form Mo-molybdopterin guanine dinucleotide (Mo-MGD) cofactor.</text>
</comment>
<feature type="binding site" evidence="8">
    <location>
        <position position="21"/>
    </location>
    <ligand>
        <name>GTP</name>
        <dbReference type="ChEBI" id="CHEBI:37565"/>
    </ligand>
</feature>
<feature type="domain" description="MobA-like NTP transferase" evidence="9">
    <location>
        <begin position="5"/>
        <end position="159"/>
    </location>
</feature>
<dbReference type="GO" id="GO:0005525">
    <property type="term" value="F:GTP binding"/>
    <property type="evidence" value="ECO:0007669"/>
    <property type="project" value="UniProtKB-UniRule"/>
</dbReference>
<dbReference type="Proteomes" id="UP000192721">
    <property type="component" value="Unassembled WGS sequence"/>
</dbReference>
<dbReference type="RefSeq" id="WP_081556076.1">
    <property type="nucleotide sequence ID" value="NZ_LXRL01000114.1"/>
</dbReference>
<keyword evidence="5 8" id="KW-0460">Magnesium</keyword>
<keyword evidence="1 8" id="KW-0963">Cytoplasm</keyword>
<protein>
    <recommendedName>
        <fullName evidence="8">Molybdenum cofactor guanylyltransferase</fullName>
        <shortName evidence="8">MoCo guanylyltransferase</shortName>
        <ecNumber evidence="8">2.7.7.77</ecNumber>
    </recommendedName>
    <alternativeName>
        <fullName evidence="8">GTP:molybdopterin guanylyltransferase</fullName>
    </alternativeName>
    <alternativeName>
        <fullName evidence="8">Mo-MPT guanylyltransferase</fullName>
    </alternativeName>
    <alternativeName>
        <fullName evidence="8">Molybdopterin guanylyltransferase</fullName>
    </alternativeName>
    <alternativeName>
        <fullName evidence="8">Molybdopterin-guanine dinucleotide synthase</fullName>
        <shortName evidence="8">MGD synthase</shortName>
    </alternativeName>
</protein>
<comment type="caution">
    <text evidence="8">Lacks conserved residue(s) required for the propagation of feature annotation.</text>
</comment>
<feature type="binding site" evidence="8">
    <location>
        <position position="70"/>
    </location>
    <ligand>
        <name>GTP</name>
        <dbReference type="ChEBI" id="CHEBI:37565"/>
    </ligand>
</feature>
<proteinExistence type="inferred from homology"/>
<keyword evidence="10" id="KW-0548">Nucleotidyltransferase</keyword>
<evidence type="ECO:0000256" key="2">
    <source>
        <dbReference type="ARBA" id="ARBA00022679"/>
    </source>
</evidence>
<dbReference type="GO" id="GO:1902758">
    <property type="term" value="P:bis(molybdopterin guanine dinucleotide)molybdenum biosynthetic process"/>
    <property type="evidence" value="ECO:0007669"/>
    <property type="project" value="TreeGrafter"/>
</dbReference>
<name>A0A1W0CQC9_9NEIS</name>
<dbReference type="PANTHER" id="PTHR19136:SF81">
    <property type="entry name" value="MOLYBDENUM COFACTOR GUANYLYLTRANSFERASE"/>
    <property type="match status" value="1"/>
</dbReference>
<dbReference type="Gene3D" id="3.90.550.10">
    <property type="entry name" value="Spore Coat Polysaccharide Biosynthesis Protein SpsA, Chain A"/>
    <property type="match status" value="1"/>
</dbReference>
<evidence type="ECO:0000256" key="6">
    <source>
        <dbReference type="ARBA" id="ARBA00023134"/>
    </source>
</evidence>
<dbReference type="GO" id="GO:0061603">
    <property type="term" value="F:molybdenum cofactor guanylyltransferase activity"/>
    <property type="evidence" value="ECO:0007669"/>
    <property type="project" value="UniProtKB-EC"/>
</dbReference>
<comment type="catalytic activity">
    <reaction evidence="8">
        <text>Mo-molybdopterin + GTP + H(+) = Mo-molybdopterin guanine dinucleotide + diphosphate</text>
        <dbReference type="Rhea" id="RHEA:34243"/>
        <dbReference type="ChEBI" id="CHEBI:15378"/>
        <dbReference type="ChEBI" id="CHEBI:33019"/>
        <dbReference type="ChEBI" id="CHEBI:37565"/>
        <dbReference type="ChEBI" id="CHEBI:71302"/>
        <dbReference type="ChEBI" id="CHEBI:71310"/>
        <dbReference type="EC" id="2.7.7.77"/>
    </reaction>
</comment>
<dbReference type="CDD" id="cd02503">
    <property type="entry name" value="MobA"/>
    <property type="match status" value="1"/>
</dbReference>
<keyword evidence="2 8" id="KW-0808">Transferase</keyword>
<keyword evidence="4 8" id="KW-0547">Nucleotide-binding</keyword>
<dbReference type="GO" id="GO:0005737">
    <property type="term" value="C:cytoplasm"/>
    <property type="evidence" value="ECO:0007669"/>
    <property type="project" value="UniProtKB-SubCell"/>
</dbReference>
<accession>A0A1W0CQC9</accession>
<keyword evidence="7 8" id="KW-0501">Molybdenum cofactor biosynthesis</keyword>
<comment type="domain">
    <text evidence="8">The N-terminal domain determines nucleotide recognition and specific binding, while the C-terminal domain determines the specific binding to the target protein.</text>
</comment>
<dbReference type="InterPro" id="IPR025877">
    <property type="entry name" value="MobA-like_NTP_Trfase"/>
</dbReference>